<dbReference type="PANTHER" id="PTHR33360">
    <property type="entry name" value="TRANSPOSASE FOR INSERTION SEQUENCE ELEMENT IS200"/>
    <property type="match status" value="1"/>
</dbReference>
<name>A0A316F6F7_9ACTN</name>
<dbReference type="SUPFAM" id="SSF143422">
    <property type="entry name" value="Transposase IS200-like"/>
    <property type="match status" value="1"/>
</dbReference>
<organism evidence="2 3">
    <name type="scientific">Actinoplanes xinjiangensis</name>
    <dbReference type="NCBI Taxonomy" id="512350"/>
    <lineage>
        <taxon>Bacteria</taxon>
        <taxon>Bacillati</taxon>
        <taxon>Actinomycetota</taxon>
        <taxon>Actinomycetes</taxon>
        <taxon>Micromonosporales</taxon>
        <taxon>Micromonosporaceae</taxon>
        <taxon>Actinoplanes</taxon>
    </lineage>
</organism>
<evidence type="ECO:0000313" key="2">
    <source>
        <dbReference type="EMBL" id="PWK39830.1"/>
    </source>
</evidence>
<dbReference type="Gene3D" id="3.30.70.1290">
    <property type="entry name" value="Transposase IS200-like"/>
    <property type="match status" value="1"/>
</dbReference>
<feature type="domain" description="Transposase IS200-like" evidence="1">
    <location>
        <begin position="18"/>
        <end position="138"/>
    </location>
</feature>
<dbReference type="OrthoDB" id="9798161at2"/>
<gene>
    <name evidence="2" type="ORF">BC793_12197</name>
</gene>
<protein>
    <submittedName>
        <fullName evidence="2">Putative transposase</fullName>
    </submittedName>
</protein>
<accession>A0A316F6F7</accession>
<dbReference type="GO" id="GO:0006313">
    <property type="term" value="P:DNA transposition"/>
    <property type="evidence" value="ECO:0007669"/>
    <property type="project" value="InterPro"/>
</dbReference>
<sequence length="143" mass="16381">MSPRWTPDPDVRRGRSVVYDMHVHLVFTTKYRHGALTDAILTRCEQIMRNVCVDFGAELREFNGEDDHVHLLVHYPPSVAVSKLVNSLKGVSSRYLRQEHGTHLRHYLWDDHLWSPSYFAGSCGGAPLAAIKEYIENQKRPPG</sequence>
<comment type="caution">
    <text evidence="2">The sequence shown here is derived from an EMBL/GenBank/DDBJ whole genome shotgun (WGS) entry which is preliminary data.</text>
</comment>
<reference evidence="2 3" key="1">
    <citation type="submission" date="2018-05" db="EMBL/GenBank/DDBJ databases">
        <title>Genomic Encyclopedia of Archaeal and Bacterial Type Strains, Phase II (KMG-II): from individual species to whole genera.</title>
        <authorList>
            <person name="Goeker M."/>
        </authorList>
    </citation>
    <scope>NUCLEOTIDE SEQUENCE [LARGE SCALE GENOMIC DNA]</scope>
    <source>
        <strain evidence="2 3">DSM 45184</strain>
    </source>
</reference>
<dbReference type="InterPro" id="IPR036515">
    <property type="entry name" value="Transposase_17_sf"/>
</dbReference>
<dbReference type="InterPro" id="IPR002686">
    <property type="entry name" value="Transposase_17"/>
</dbReference>
<evidence type="ECO:0000259" key="1">
    <source>
        <dbReference type="SMART" id="SM01321"/>
    </source>
</evidence>
<dbReference type="PANTHER" id="PTHR33360:SF2">
    <property type="entry name" value="TRANSPOSASE FOR INSERTION SEQUENCE ELEMENT IS200"/>
    <property type="match status" value="1"/>
</dbReference>
<dbReference type="NCBIfam" id="NF033573">
    <property type="entry name" value="transpos_IS200"/>
    <property type="match status" value="1"/>
</dbReference>
<dbReference type="AlphaFoldDB" id="A0A316F6F7"/>
<dbReference type="EMBL" id="QGGR01000021">
    <property type="protein sequence ID" value="PWK39830.1"/>
    <property type="molecule type" value="Genomic_DNA"/>
</dbReference>
<dbReference type="RefSeq" id="WP_109600455.1">
    <property type="nucleotide sequence ID" value="NZ_BONA01000076.1"/>
</dbReference>
<dbReference type="Pfam" id="PF01797">
    <property type="entry name" value="Y1_Tnp"/>
    <property type="match status" value="1"/>
</dbReference>
<dbReference type="GO" id="GO:0003677">
    <property type="term" value="F:DNA binding"/>
    <property type="evidence" value="ECO:0007669"/>
    <property type="project" value="InterPro"/>
</dbReference>
<evidence type="ECO:0000313" key="3">
    <source>
        <dbReference type="Proteomes" id="UP000245697"/>
    </source>
</evidence>
<dbReference type="GO" id="GO:0004803">
    <property type="term" value="F:transposase activity"/>
    <property type="evidence" value="ECO:0007669"/>
    <property type="project" value="InterPro"/>
</dbReference>
<dbReference type="Proteomes" id="UP000245697">
    <property type="component" value="Unassembled WGS sequence"/>
</dbReference>
<dbReference type="SMART" id="SM01321">
    <property type="entry name" value="Y1_Tnp"/>
    <property type="match status" value="1"/>
</dbReference>
<proteinExistence type="predicted"/>
<keyword evidence="3" id="KW-1185">Reference proteome</keyword>